<dbReference type="EMBL" id="SNVV01000011">
    <property type="protein sequence ID" value="TDN49602.1"/>
    <property type="molecule type" value="Genomic_DNA"/>
</dbReference>
<keyword evidence="1" id="KW-1133">Transmembrane helix</keyword>
<dbReference type="PANTHER" id="PTHR40278:SF1">
    <property type="entry name" value="DNA UTILIZATION PROTEIN HOFN"/>
    <property type="match status" value="1"/>
</dbReference>
<dbReference type="OrthoDB" id="8906642at2"/>
<dbReference type="SUPFAM" id="SSF53067">
    <property type="entry name" value="Actin-like ATPase domain"/>
    <property type="match status" value="1"/>
</dbReference>
<dbReference type="Pfam" id="PF05137">
    <property type="entry name" value="PilN"/>
    <property type="match status" value="1"/>
</dbReference>
<keyword evidence="3" id="KW-1185">Reference proteome</keyword>
<evidence type="ECO:0000313" key="3">
    <source>
        <dbReference type="Proteomes" id="UP000295129"/>
    </source>
</evidence>
<sequence>MAQPRNNFSLFGLDLRQLWEHWRQGCAEARRWPLFRRLLPAEPVCLLHPDGRESDWPARAGGAKATPRTLAVLLPEAQVLRQRLQLPLLPAAQQAAALALAVRAASPFPPEAIAWGCQVEARGGGLQADIAIASRAHIAAWLAQLFEDAPGESGSAAEHPVRKRLPGQGVEVWADGAPFIPLTGYDEARRHTRERRAHLHTAALSGLALVLLLALAASPALHRQQQAAEAKARLATLGREAAAAMSARDALGKTNLQLQTVAAYLAARPDPLQVLARLTALLPDPVHLTRLEIRGHTVIVAGLADNAAGLMDTLGGQPDFHDVRAPSAITRDRATGRESFVIEFKLAEDAR</sequence>
<dbReference type="PANTHER" id="PTHR40278">
    <property type="entry name" value="DNA UTILIZATION PROTEIN HOFN"/>
    <property type="match status" value="1"/>
</dbReference>
<dbReference type="AlphaFoldDB" id="A0A4V3BM85"/>
<organism evidence="2 3">
    <name type="scientific">Azoarcus indigens</name>
    <dbReference type="NCBI Taxonomy" id="29545"/>
    <lineage>
        <taxon>Bacteria</taxon>
        <taxon>Pseudomonadati</taxon>
        <taxon>Pseudomonadota</taxon>
        <taxon>Betaproteobacteria</taxon>
        <taxon>Rhodocyclales</taxon>
        <taxon>Zoogloeaceae</taxon>
        <taxon>Azoarcus</taxon>
    </lineage>
</organism>
<dbReference type="InterPro" id="IPR007813">
    <property type="entry name" value="PilN"/>
</dbReference>
<comment type="caution">
    <text evidence="2">The sequence shown here is derived from an EMBL/GenBank/DDBJ whole genome shotgun (WGS) entry which is preliminary data.</text>
</comment>
<evidence type="ECO:0000313" key="2">
    <source>
        <dbReference type="EMBL" id="TDN49602.1"/>
    </source>
</evidence>
<dbReference type="Proteomes" id="UP000295129">
    <property type="component" value="Unassembled WGS sequence"/>
</dbReference>
<dbReference type="Gene3D" id="3.30.420.380">
    <property type="match status" value="1"/>
</dbReference>
<protein>
    <submittedName>
        <fullName evidence="2">General secretion pathway protein L</fullName>
    </submittedName>
</protein>
<dbReference type="RefSeq" id="WP_133592381.1">
    <property type="nucleotide sequence ID" value="NZ_SNVV01000011.1"/>
</dbReference>
<name>A0A4V3BM85_9RHOO</name>
<feature type="transmembrane region" description="Helical" evidence="1">
    <location>
        <begin position="199"/>
        <end position="221"/>
    </location>
</feature>
<proteinExistence type="predicted"/>
<dbReference type="InterPro" id="IPR052534">
    <property type="entry name" value="Extracell_DNA_Util/SecSys_Comp"/>
</dbReference>
<keyword evidence="1" id="KW-0472">Membrane</keyword>
<accession>A0A4V3BM85</accession>
<keyword evidence="1" id="KW-0812">Transmembrane</keyword>
<reference evidence="2 3" key="1">
    <citation type="submission" date="2019-03" db="EMBL/GenBank/DDBJ databases">
        <title>Genomic Encyclopedia of Type Strains, Phase IV (KMG-IV): sequencing the most valuable type-strain genomes for metagenomic binning, comparative biology and taxonomic classification.</title>
        <authorList>
            <person name="Goeker M."/>
        </authorList>
    </citation>
    <scope>NUCLEOTIDE SEQUENCE [LARGE SCALE GENOMIC DNA]</scope>
    <source>
        <strain evidence="2 3">DSM 12121</strain>
    </source>
</reference>
<dbReference type="InterPro" id="IPR043129">
    <property type="entry name" value="ATPase_NBD"/>
</dbReference>
<gene>
    <name evidence="2" type="ORF">C7389_11181</name>
</gene>
<evidence type="ECO:0000256" key="1">
    <source>
        <dbReference type="SAM" id="Phobius"/>
    </source>
</evidence>